<dbReference type="Pfam" id="PF04231">
    <property type="entry name" value="Endonuclease_1"/>
    <property type="match status" value="1"/>
</dbReference>
<reference evidence="1" key="1">
    <citation type="submission" date="2023-06" db="EMBL/GenBank/DDBJ databases">
        <authorList>
            <person name="Kurt Z."/>
        </authorList>
    </citation>
    <scope>NUCLEOTIDE SEQUENCE</scope>
</reference>
<comment type="caution">
    <text evidence="1">The sequence shown here is derived from an EMBL/GenBank/DDBJ whole genome shotgun (WGS) entry which is preliminary data.</text>
</comment>
<accession>A0AA86TUE9</accession>
<evidence type="ECO:0000313" key="3">
    <source>
        <dbReference type="Proteomes" id="UP001642409"/>
    </source>
</evidence>
<keyword evidence="3" id="KW-1185">Reference proteome</keyword>
<dbReference type="EMBL" id="CATOUU010000424">
    <property type="protein sequence ID" value="CAI9929035.1"/>
    <property type="molecule type" value="Genomic_DNA"/>
</dbReference>
<gene>
    <name evidence="1" type="ORF">HINF_LOCUS16680</name>
    <name evidence="2" type="ORF">HINF_LOCUS18964</name>
</gene>
<proteinExistence type="predicted"/>
<dbReference type="InterPro" id="IPR007346">
    <property type="entry name" value="Endonuclease-I"/>
</dbReference>
<dbReference type="GO" id="GO:0004519">
    <property type="term" value="F:endonuclease activity"/>
    <property type="evidence" value="ECO:0007669"/>
    <property type="project" value="UniProtKB-KW"/>
</dbReference>
<sequence length="145" mass="16746">MIQIFYLYIGVIVTHSDWGQPFRLQGGLKRQFPSVESLNNCCYHIILSQFNDCGNLDVFKGELARGCAYFYVRYPTQAGPITKLWPNIDDLIDWDMAHPPTAVDLVQYQRRVEVQGNKNPFLDELNLTARAYCDLSVKYPCSKFQ</sequence>
<dbReference type="AlphaFoldDB" id="A0AA86TUE9"/>
<name>A0AA86TUE9_9EUKA</name>
<keyword evidence="1" id="KW-0378">Hydrolase</keyword>
<keyword evidence="1" id="KW-0540">Nuclease</keyword>
<reference evidence="2 3" key="2">
    <citation type="submission" date="2024-07" db="EMBL/GenBank/DDBJ databases">
        <authorList>
            <person name="Akdeniz Z."/>
        </authorList>
    </citation>
    <scope>NUCLEOTIDE SEQUENCE [LARGE SCALE GENOMIC DNA]</scope>
</reference>
<evidence type="ECO:0000313" key="2">
    <source>
        <dbReference type="EMBL" id="CAL6004603.1"/>
    </source>
</evidence>
<organism evidence="1">
    <name type="scientific">Hexamita inflata</name>
    <dbReference type="NCBI Taxonomy" id="28002"/>
    <lineage>
        <taxon>Eukaryota</taxon>
        <taxon>Metamonada</taxon>
        <taxon>Diplomonadida</taxon>
        <taxon>Hexamitidae</taxon>
        <taxon>Hexamitinae</taxon>
        <taxon>Hexamita</taxon>
    </lineage>
</organism>
<dbReference type="SUPFAM" id="SSF54060">
    <property type="entry name" value="His-Me finger endonucleases"/>
    <property type="match status" value="1"/>
</dbReference>
<protein>
    <submittedName>
        <fullName evidence="1">Endonuclease I</fullName>
    </submittedName>
    <submittedName>
        <fullName evidence="2">Endonuclease_I</fullName>
    </submittedName>
</protein>
<evidence type="ECO:0000313" key="1">
    <source>
        <dbReference type="EMBL" id="CAI9929035.1"/>
    </source>
</evidence>
<dbReference type="InterPro" id="IPR044925">
    <property type="entry name" value="His-Me_finger_sf"/>
</dbReference>
<dbReference type="EMBL" id="CAXDID020000049">
    <property type="protein sequence ID" value="CAL6004603.1"/>
    <property type="molecule type" value="Genomic_DNA"/>
</dbReference>
<keyword evidence="1" id="KW-0255">Endonuclease</keyword>
<dbReference type="Proteomes" id="UP001642409">
    <property type="component" value="Unassembled WGS sequence"/>
</dbReference>